<dbReference type="AlphaFoldDB" id="A0A015L7D6"/>
<name>A0A015L7D6_RHIIW</name>
<evidence type="ECO:0000313" key="13">
    <source>
        <dbReference type="Proteomes" id="UP000022910"/>
    </source>
</evidence>
<dbReference type="EMBL" id="JEMT01029821">
    <property type="protein sequence ID" value="EXX50698.1"/>
    <property type="molecule type" value="Genomic_DNA"/>
</dbReference>
<dbReference type="SUPFAM" id="SSF50630">
    <property type="entry name" value="Acid proteases"/>
    <property type="match status" value="1"/>
</dbReference>
<dbReference type="Gene3D" id="2.40.70.10">
    <property type="entry name" value="Acid Proteases"/>
    <property type="match status" value="1"/>
</dbReference>
<feature type="region of interest" description="Disordered" evidence="9">
    <location>
        <begin position="26"/>
        <end position="53"/>
    </location>
</feature>
<dbReference type="InterPro" id="IPR021109">
    <property type="entry name" value="Peptidase_aspartic_dom_sf"/>
</dbReference>
<dbReference type="GO" id="GO:0006508">
    <property type="term" value="P:proteolysis"/>
    <property type="evidence" value="ECO:0007669"/>
    <property type="project" value="UniProtKB-KW"/>
</dbReference>
<evidence type="ECO:0000256" key="3">
    <source>
        <dbReference type="ARBA" id="ARBA00022695"/>
    </source>
</evidence>
<dbReference type="InterPro" id="IPR001584">
    <property type="entry name" value="Integrase_cat-core"/>
</dbReference>
<feature type="region of interest" description="Disordered" evidence="9">
    <location>
        <begin position="289"/>
        <end position="315"/>
    </location>
</feature>
<dbReference type="InterPro" id="IPR012337">
    <property type="entry name" value="RNaseH-like_sf"/>
</dbReference>
<dbReference type="GO" id="GO:0003676">
    <property type="term" value="F:nucleic acid binding"/>
    <property type="evidence" value="ECO:0007669"/>
    <property type="project" value="InterPro"/>
</dbReference>
<evidence type="ECO:0000256" key="6">
    <source>
        <dbReference type="ARBA" id="ARBA00022801"/>
    </source>
</evidence>
<dbReference type="GO" id="GO:0003964">
    <property type="term" value="F:RNA-directed DNA polymerase activity"/>
    <property type="evidence" value="ECO:0007669"/>
    <property type="project" value="UniProtKB-KW"/>
</dbReference>
<accession>A0A015L7D6</accession>
<dbReference type="OMA" id="FATETEY"/>
<dbReference type="Gene3D" id="1.10.340.70">
    <property type="match status" value="1"/>
</dbReference>
<keyword evidence="3" id="KW-0548">Nucleotidyltransferase</keyword>
<dbReference type="CDD" id="cd01647">
    <property type="entry name" value="RT_LTR"/>
    <property type="match status" value="1"/>
</dbReference>
<protein>
    <submittedName>
        <fullName evidence="12">Gag-pol fusion protein</fullName>
    </submittedName>
</protein>
<evidence type="ECO:0000256" key="1">
    <source>
        <dbReference type="ARBA" id="ARBA00022670"/>
    </source>
</evidence>
<dbReference type="Pfam" id="PF00665">
    <property type="entry name" value="rve"/>
    <property type="match status" value="1"/>
</dbReference>
<reference evidence="12 13" key="1">
    <citation type="submission" date="2014-02" db="EMBL/GenBank/DDBJ databases">
        <title>Single nucleus genome sequencing reveals high similarity among nuclei of an endomycorrhizal fungus.</title>
        <authorList>
            <person name="Lin K."/>
            <person name="Geurts R."/>
            <person name="Zhang Z."/>
            <person name="Limpens E."/>
            <person name="Saunders D.G."/>
            <person name="Mu D."/>
            <person name="Pang E."/>
            <person name="Cao H."/>
            <person name="Cha H."/>
            <person name="Lin T."/>
            <person name="Zhou Q."/>
            <person name="Shang Y."/>
            <person name="Li Y."/>
            <person name="Ivanov S."/>
            <person name="Sharma T."/>
            <person name="Velzen R.V."/>
            <person name="Ruijter N.D."/>
            <person name="Aanen D.K."/>
            <person name="Win J."/>
            <person name="Kamoun S."/>
            <person name="Bisseling T."/>
            <person name="Huang S."/>
        </authorList>
    </citation>
    <scope>NUCLEOTIDE SEQUENCE [LARGE SCALE GENOMIC DNA]</scope>
    <source>
        <strain evidence="13">DAOM197198w</strain>
    </source>
</reference>
<dbReference type="PANTHER" id="PTHR37984:SF5">
    <property type="entry name" value="PROTEIN NYNRIN-LIKE"/>
    <property type="match status" value="1"/>
</dbReference>
<evidence type="ECO:0000259" key="11">
    <source>
        <dbReference type="PROSITE" id="PS50994"/>
    </source>
</evidence>
<evidence type="ECO:0000256" key="4">
    <source>
        <dbReference type="ARBA" id="ARBA00022722"/>
    </source>
</evidence>
<dbReference type="Pfam" id="PF17921">
    <property type="entry name" value="Integrase_H2C2"/>
    <property type="match status" value="1"/>
</dbReference>
<dbReference type="PANTHER" id="PTHR37984">
    <property type="entry name" value="PROTEIN CBG26694"/>
    <property type="match status" value="1"/>
</dbReference>
<dbReference type="InterPro" id="IPR041588">
    <property type="entry name" value="Integrase_H2C2"/>
</dbReference>
<keyword evidence="2" id="KW-0808">Transferase</keyword>
<comment type="caution">
    <text evidence="12">The sequence shown here is derived from an EMBL/GenBank/DDBJ whole genome shotgun (WGS) entry which is preliminary data.</text>
</comment>
<dbReference type="Pfam" id="PF08284">
    <property type="entry name" value="RVP_2"/>
    <property type="match status" value="1"/>
</dbReference>
<dbReference type="Gene3D" id="3.30.420.10">
    <property type="entry name" value="Ribonuclease H-like superfamily/Ribonuclease H"/>
    <property type="match status" value="1"/>
</dbReference>
<keyword evidence="8" id="KW-0511">Multifunctional enzyme</keyword>
<keyword evidence="13" id="KW-1185">Reference proteome</keyword>
<dbReference type="GO" id="GO:0005634">
    <property type="term" value="C:nucleus"/>
    <property type="evidence" value="ECO:0007669"/>
    <property type="project" value="UniProtKB-ARBA"/>
</dbReference>
<dbReference type="InterPro" id="IPR036397">
    <property type="entry name" value="RNaseH_sf"/>
</dbReference>
<keyword evidence="6" id="KW-0378">Hydrolase</keyword>
<dbReference type="Pfam" id="PF17919">
    <property type="entry name" value="RT_RNaseH_2"/>
    <property type="match status" value="1"/>
</dbReference>
<dbReference type="InterPro" id="IPR043502">
    <property type="entry name" value="DNA/RNA_pol_sf"/>
</dbReference>
<proteinExistence type="predicted"/>
<keyword evidence="1" id="KW-0645">Protease</keyword>
<sequence>MSRLNPLEGTLKENPTEEENVLRAMQQVNKSKRPIKTSEVKQTEAKRAVPKRTKKKLVTVAPINRMVEPYTPQQFFDQKADITNGQLLAMNPKFGLTIAKQLRKPVVRKRDDDQDKKTTKMVIDEVTQENGNTPEVNDLLQVNLSKPNDDKTSALYCEASINHIKFPLIVDSGSAGSIISLSLLKDLEIEITQASKTVMVNVNGERRRPLGAVTNLPLKIHGCIIPMDAIVTDANSYSAIVGNDWLRKTKAILNYDSNVMVIKWQDETFEVATECREMPQHIVSIEVPDLEIDEDEEEAADESEEEEYESDNEETQDQLFCNAQFITKEQAQEIEDELKNNNFIKKEFYYQYEEIEKGNFHTGKLSEEQQQKFQKFMGRYQNLFAWNPDDFRRTSVITHNIDTGTAAPVKQRFYLTSYQNQLFIKDEIQWLLEAGLIIPSKNQWTSPVVVVEKKNGKKRLCVDYQKLNKVTKRDNYPLPRVDDMLETLSESQWFSSLDLASGFWQVELDPKDREKSTFITRFGTYEFTVMPFGLCNAPATFQRLMDTILWDILWQFIVVYIDDINIGSKTFDEHLHHLEQVFYRLGQAGLKLSPEKCFFFKEEIPFLGHVEFPIPQDLTQLRGFVALASYYRKFVKNFSSIVEPLNRLLKKNVPYVWSKEQHDAFERLKCCLMIPPILAYPNFTKPFILYTDASTFAIGAILSQKNEEKKERVIAYASRTLNKHERNYGVTELECLAVIWALYKKNKDNPNRPIRVAKESEIEEILYHTHSDPLAGHFSIDETYRRVKIRYYWPQMFEDVRRYVRTCDECQRRGKNRRVEPLHPIKVRQPFDRIGMDIVGPLPVTKNGNKYIVVATEYLTKWPEAKAIPDAKASSVVTFFYNDIICHHGYPKEILTDRGSHFVNEMLNSLCDNLGTKHRLSTAYHPQTNGLVERFNRTLCEALAKYANENKDNWDIYIPSVLFAYRTKRHNTTRHEPFYLMYGWDAVLPIEFAIETSQVNYPEDNWQDDLTKRIHTLTGKVVGDRLETQDMIYKLQQKQKQRHDADLKEIIFKIGDLVLLYQSQFKGKQKLQERWKGPYYVHEIIGDGHTNLGLWKEKF</sequence>
<gene>
    <name evidence="12" type="ORF">RirG_268300</name>
</gene>
<evidence type="ECO:0000256" key="8">
    <source>
        <dbReference type="ARBA" id="ARBA00023268"/>
    </source>
</evidence>
<dbReference type="InterPro" id="IPR000477">
    <property type="entry name" value="RT_dom"/>
</dbReference>
<dbReference type="GO" id="GO:0015074">
    <property type="term" value="P:DNA integration"/>
    <property type="evidence" value="ECO:0007669"/>
    <property type="project" value="InterPro"/>
</dbReference>
<dbReference type="Gene3D" id="3.30.70.270">
    <property type="match status" value="2"/>
</dbReference>
<dbReference type="FunFam" id="3.30.420.10:FF:000032">
    <property type="entry name" value="Retrovirus-related Pol polyprotein from transposon 297-like Protein"/>
    <property type="match status" value="1"/>
</dbReference>
<dbReference type="InterPro" id="IPR041577">
    <property type="entry name" value="RT_RNaseH_2"/>
</dbReference>
<dbReference type="HOGENOM" id="CLU_000384_38_1_1"/>
<keyword evidence="4" id="KW-0540">Nuclease</keyword>
<evidence type="ECO:0000256" key="2">
    <source>
        <dbReference type="ARBA" id="ARBA00022679"/>
    </source>
</evidence>
<evidence type="ECO:0000259" key="10">
    <source>
        <dbReference type="PROSITE" id="PS50878"/>
    </source>
</evidence>
<evidence type="ECO:0000256" key="7">
    <source>
        <dbReference type="ARBA" id="ARBA00022918"/>
    </source>
</evidence>
<dbReference type="SUPFAM" id="SSF53098">
    <property type="entry name" value="Ribonuclease H-like"/>
    <property type="match status" value="1"/>
</dbReference>
<dbReference type="FunFam" id="3.30.70.270:FF:000020">
    <property type="entry name" value="Transposon Tf2-6 polyprotein-like Protein"/>
    <property type="match status" value="1"/>
</dbReference>
<organism evidence="12 13">
    <name type="scientific">Rhizophagus irregularis (strain DAOM 197198w)</name>
    <name type="common">Glomus intraradices</name>
    <dbReference type="NCBI Taxonomy" id="1432141"/>
    <lineage>
        <taxon>Eukaryota</taxon>
        <taxon>Fungi</taxon>
        <taxon>Fungi incertae sedis</taxon>
        <taxon>Mucoromycota</taxon>
        <taxon>Glomeromycotina</taxon>
        <taxon>Glomeromycetes</taxon>
        <taxon>Glomerales</taxon>
        <taxon>Glomeraceae</taxon>
        <taxon>Rhizophagus</taxon>
    </lineage>
</organism>
<evidence type="ECO:0000256" key="9">
    <source>
        <dbReference type="SAM" id="MobiDB-lite"/>
    </source>
</evidence>
<feature type="domain" description="Integrase catalytic" evidence="11">
    <location>
        <begin position="826"/>
        <end position="985"/>
    </location>
</feature>
<dbReference type="STRING" id="1432141.A0A015L7D6"/>
<feature type="compositionally biased region" description="Basic and acidic residues" evidence="9">
    <location>
        <begin position="36"/>
        <end position="47"/>
    </location>
</feature>
<evidence type="ECO:0000313" key="12">
    <source>
        <dbReference type="EMBL" id="EXX50698.1"/>
    </source>
</evidence>
<dbReference type="FunFam" id="1.10.340.70:FF:000001">
    <property type="entry name" value="Retrovirus-related Pol polyprotein from transposon gypsy-like Protein"/>
    <property type="match status" value="1"/>
</dbReference>
<keyword evidence="5" id="KW-0255">Endonuclease</keyword>
<dbReference type="FunFam" id="3.10.10.10:FF:000007">
    <property type="entry name" value="Retrovirus-related Pol polyprotein from transposon 17.6-like Protein"/>
    <property type="match status" value="1"/>
</dbReference>
<dbReference type="PROSITE" id="PS50994">
    <property type="entry name" value="INTEGRASE"/>
    <property type="match status" value="1"/>
</dbReference>
<dbReference type="Pfam" id="PF00078">
    <property type="entry name" value="RVT_1"/>
    <property type="match status" value="1"/>
</dbReference>
<evidence type="ECO:0000256" key="5">
    <source>
        <dbReference type="ARBA" id="ARBA00022759"/>
    </source>
</evidence>
<dbReference type="GO" id="GO:0008233">
    <property type="term" value="F:peptidase activity"/>
    <property type="evidence" value="ECO:0007669"/>
    <property type="project" value="UniProtKB-KW"/>
</dbReference>
<dbReference type="InterPro" id="IPR050951">
    <property type="entry name" value="Retrovirus_Pol_polyprotein"/>
</dbReference>
<dbReference type="InterPro" id="IPR043128">
    <property type="entry name" value="Rev_trsase/Diguanyl_cyclase"/>
</dbReference>
<dbReference type="SUPFAM" id="SSF56672">
    <property type="entry name" value="DNA/RNA polymerases"/>
    <property type="match status" value="1"/>
</dbReference>
<feature type="domain" description="Reverse transcriptase" evidence="10">
    <location>
        <begin position="432"/>
        <end position="611"/>
    </location>
</feature>
<keyword evidence="7" id="KW-0695">RNA-directed DNA polymerase</keyword>
<dbReference type="Proteomes" id="UP000022910">
    <property type="component" value="Unassembled WGS sequence"/>
</dbReference>
<dbReference type="PROSITE" id="PS50878">
    <property type="entry name" value="RT_POL"/>
    <property type="match status" value="1"/>
</dbReference>
<dbReference type="CDD" id="cd00303">
    <property type="entry name" value="retropepsin_like"/>
    <property type="match status" value="1"/>
</dbReference>
<dbReference type="Gene3D" id="3.10.10.10">
    <property type="entry name" value="HIV Type 1 Reverse Transcriptase, subunit A, domain 1"/>
    <property type="match status" value="1"/>
</dbReference>
<dbReference type="GO" id="GO:0004519">
    <property type="term" value="F:endonuclease activity"/>
    <property type="evidence" value="ECO:0007669"/>
    <property type="project" value="UniProtKB-KW"/>
</dbReference>